<dbReference type="SUPFAM" id="SSF52343">
    <property type="entry name" value="Ferredoxin reductase-like, C-terminal NADP-linked domain"/>
    <property type="match status" value="1"/>
</dbReference>
<dbReference type="InterPro" id="IPR001433">
    <property type="entry name" value="OxRdtase_FAD/NAD-bd"/>
</dbReference>
<dbReference type="InterPro" id="IPR008254">
    <property type="entry name" value="Flavodoxin/NO_synth"/>
</dbReference>
<evidence type="ECO:0000256" key="7">
    <source>
        <dbReference type="ARBA" id="ARBA00023002"/>
    </source>
</evidence>
<keyword evidence="3" id="KW-0285">Flavoprotein</keyword>
<reference evidence="10 11" key="1">
    <citation type="submission" date="2024-10" db="EMBL/GenBank/DDBJ databases">
        <title>Updated reference genomes for cyclostephanoid diatoms.</title>
        <authorList>
            <person name="Roberts W.R."/>
            <person name="Alverson A.J."/>
        </authorList>
    </citation>
    <scope>NUCLEOTIDE SEQUENCE [LARGE SCALE GENOMIC DNA]</scope>
    <source>
        <strain evidence="10 11">AJA010-31</strain>
    </source>
</reference>
<keyword evidence="4" id="KW-0288">FMN</keyword>
<organism evidence="10 11">
    <name type="scientific">Cyclotella atomus</name>
    <dbReference type="NCBI Taxonomy" id="382360"/>
    <lineage>
        <taxon>Eukaryota</taxon>
        <taxon>Sar</taxon>
        <taxon>Stramenopiles</taxon>
        <taxon>Ochrophyta</taxon>
        <taxon>Bacillariophyta</taxon>
        <taxon>Coscinodiscophyceae</taxon>
        <taxon>Thalassiosirophycidae</taxon>
        <taxon>Stephanodiscales</taxon>
        <taxon>Stephanodiscaceae</taxon>
        <taxon>Cyclotella</taxon>
    </lineage>
</organism>
<name>A0ABD3NT91_9STRA</name>
<keyword evidence="7" id="KW-0560">Oxidoreductase</keyword>
<comment type="cofactor">
    <cofactor evidence="1">
        <name>FMN</name>
        <dbReference type="ChEBI" id="CHEBI:58210"/>
    </cofactor>
</comment>
<dbReference type="Gene3D" id="1.20.990.10">
    <property type="entry name" value="NADPH-cytochrome p450 Reductase, Chain A, domain 3"/>
    <property type="match status" value="1"/>
</dbReference>
<accession>A0ABD3NT91</accession>
<evidence type="ECO:0000256" key="3">
    <source>
        <dbReference type="ARBA" id="ARBA00022630"/>
    </source>
</evidence>
<evidence type="ECO:0000256" key="4">
    <source>
        <dbReference type="ARBA" id="ARBA00022643"/>
    </source>
</evidence>
<evidence type="ECO:0008006" key="12">
    <source>
        <dbReference type="Google" id="ProtNLM"/>
    </source>
</evidence>
<evidence type="ECO:0000256" key="5">
    <source>
        <dbReference type="ARBA" id="ARBA00022827"/>
    </source>
</evidence>
<dbReference type="InterPro" id="IPR017927">
    <property type="entry name" value="FAD-bd_FR_type"/>
</dbReference>
<dbReference type="InterPro" id="IPR039261">
    <property type="entry name" value="FNR_nucleotide-bd"/>
</dbReference>
<dbReference type="SUPFAM" id="SSF63380">
    <property type="entry name" value="Riboflavin synthase domain-like"/>
    <property type="match status" value="1"/>
</dbReference>
<dbReference type="PROSITE" id="PS50902">
    <property type="entry name" value="FLAVODOXIN_LIKE"/>
    <property type="match status" value="1"/>
</dbReference>
<evidence type="ECO:0000256" key="6">
    <source>
        <dbReference type="ARBA" id="ARBA00022857"/>
    </source>
</evidence>
<evidence type="ECO:0000259" key="9">
    <source>
        <dbReference type="PROSITE" id="PS51384"/>
    </source>
</evidence>
<dbReference type="Pfam" id="PF00175">
    <property type="entry name" value="NAD_binding_1"/>
    <property type="match status" value="1"/>
</dbReference>
<dbReference type="InterPro" id="IPR001709">
    <property type="entry name" value="Flavoprot_Pyr_Nucl_cyt_Rdtase"/>
</dbReference>
<dbReference type="Pfam" id="PF00667">
    <property type="entry name" value="FAD_binding_1"/>
    <property type="match status" value="1"/>
</dbReference>
<dbReference type="EMBL" id="JALLPJ020001023">
    <property type="protein sequence ID" value="KAL3777861.1"/>
    <property type="molecule type" value="Genomic_DNA"/>
</dbReference>
<dbReference type="SUPFAM" id="SSF52218">
    <property type="entry name" value="Flavoproteins"/>
    <property type="match status" value="1"/>
</dbReference>
<dbReference type="PRINTS" id="PR00369">
    <property type="entry name" value="FLAVODOXIN"/>
</dbReference>
<evidence type="ECO:0000313" key="10">
    <source>
        <dbReference type="EMBL" id="KAL3777861.1"/>
    </source>
</evidence>
<dbReference type="InterPro" id="IPR017938">
    <property type="entry name" value="Riboflavin_synthase-like_b-brl"/>
</dbReference>
<sequence length="749" mass="82740">MATITILYSTQSGRAKACARRSSRLLKAKYPSIDIHGNCSFDDFGAQNFLSIGTADTNAKHLLLLFVSTTGDGEHTTTITKTWHALLSKTLPTTLFANVSFALFALGDRAYGDAFCAAGRKLAARLVQLGASPKCALGYGDDGSGAGVLGDLDVWLGENLFGVVDGLYVSDGNVSNQNNKVAAGNDGENDSLYLVQILSQDLVSDTESPQRNSDGLIQEWQESKYKQQYAEYFQHSCPDTAYQYNDQCVRLKTDKINNDTLQHLDASHNILTPRAPPLLGCVTANDRITSEDWMQNTRHLRIHVTTQMRSTATSTQRNGQESLSSLPYQAGDVATILPSNPTKLVSTFISILPPSIRALADKTLQIERIRPDLTSTNHPWPELCTLRGLLTHCADLQSLPEQEDLYALSAYCNLDHANGIDQRDKLISLSETSGAALYADYIIRNKRNWVDLFYDFDSLFYEVAIDEDTADNKNVGFAISRLLTLLPSIAPRHFSIASSPSFTKLKRPSDALGFELELCVAVVEGTTSLGRSYSGCCSSYLATETSPKTKEAATNFEMNRIRLWITPGSFHQLPLDRSPDSDRLFRTPILCVGAGTGIAPLRSLLLEREAAVLSSITQKSHEKEDVSYQDNILVFGCRKRSMDYYYEAEWESLVVAGRLRLTAAFSRDQTEKLYVQRALREMDRRSFITKHILEHGGAVYIAGGSKMARAVKDEIVTALGAVLEGGDADARKLLNRLKRRGLFSIEAWN</sequence>
<dbReference type="Gene3D" id="3.40.50.80">
    <property type="entry name" value="Nucleotide-binding domain of ferredoxin-NADP reductase (FNR) module"/>
    <property type="match status" value="1"/>
</dbReference>
<comment type="caution">
    <text evidence="10">The sequence shown here is derived from an EMBL/GenBank/DDBJ whole genome shotgun (WGS) entry which is preliminary data.</text>
</comment>
<dbReference type="Pfam" id="PF00258">
    <property type="entry name" value="Flavodoxin_1"/>
    <property type="match status" value="1"/>
</dbReference>
<dbReference type="GO" id="GO:0016491">
    <property type="term" value="F:oxidoreductase activity"/>
    <property type="evidence" value="ECO:0007669"/>
    <property type="project" value="UniProtKB-KW"/>
</dbReference>
<evidence type="ECO:0000313" key="11">
    <source>
        <dbReference type="Proteomes" id="UP001530400"/>
    </source>
</evidence>
<evidence type="ECO:0000256" key="1">
    <source>
        <dbReference type="ARBA" id="ARBA00001917"/>
    </source>
</evidence>
<dbReference type="Gene3D" id="2.40.30.10">
    <property type="entry name" value="Translation factors"/>
    <property type="match status" value="1"/>
</dbReference>
<dbReference type="PROSITE" id="PS51384">
    <property type="entry name" value="FAD_FR"/>
    <property type="match status" value="1"/>
</dbReference>
<dbReference type="PANTHER" id="PTHR19384:SF10">
    <property type="entry name" value="NADPH-DEPENDENT DIFLAVIN OXIDOREDUCTASE 1"/>
    <property type="match status" value="1"/>
</dbReference>
<keyword evidence="5" id="KW-0274">FAD</keyword>
<gene>
    <name evidence="10" type="ORF">ACHAWO_004781</name>
</gene>
<protein>
    <recommendedName>
        <fullName evidence="12">NADPH-dependent FMN and FAD-containing oxidoreductase</fullName>
    </recommendedName>
</protein>
<dbReference type="PRINTS" id="PR00371">
    <property type="entry name" value="FPNCR"/>
</dbReference>
<feature type="domain" description="FAD-binding FR-type" evidence="9">
    <location>
        <begin position="275"/>
        <end position="574"/>
    </location>
</feature>
<proteinExistence type="predicted"/>
<dbReference type="PANTHER" id="PTHR19384">
    <property type="entry name" value="NITRIC OXIDE SYNTHASE-RELATED"/>
    <property type="match status" value="1"/>
</dbReference>
<dbReference type="AlphaFoldDB" id="A0ABD3NT91"/>
<comment type="cofactor">
    <cofactor evidence="2">
        <name>FAD</name>
        <dbReference type="ChEBI" id="CHEBI:57692"/>
    </cofactor>
</comment>
<dbReference type="Proteomes" id="UP001530400">
    <property type="component" value="Unassembled WGS sequence"/>
</dbReference>
<keyword evidence="11" id="KW-1185">Reference proteome</keyword>
<keyword evidence="6" id="KW-0521">NADP</keyword>
<evidence type="ECO:0000259" key="8">
    <source>
        <dbReference type="PROSITE" id="PS50902"/>
    </source>
</evidence>
<dbReference type="Gene3D" id="3.40.50.360">
    <property type="match status" value="1"/>
</dbReference>
<evidence type="ECO:0000256" key="2">
    <source>
        <dbReference type="ARBA" id="ARBA00001974"/>
    </source>
</evidence>
<feature type="domain" description="Flavodoxin-like" evidence="8">
    <location>
        <begin position="4"/>
        <end position="160"/>
    </location>
</feature>
<dbReference type="InterPro" id="IPR023173">
    <property type="entry name" value="NADPH_Cyt_P450_Rdtase_alpha"/>
</dbReference>
<dbReference type="InterPro" id="IPR003097">
    <property type="entry name" value="CysJ-like_FAD-binding"/>
</dbReference>
<dbReference type="InterPro" id="IPR001094">
    <property type="entry name" value="Flavdoxin-like"/>
</dbReference>
<dbReference type="InterPro" id="IPR029039">
    <property type="entry name" value="Flavoprotein-like_sf"/>
</dbReference>